<gene>
    <name evidence="11" type="primary">gatB</name>
    <name evidence="13" type="ORF">SAMN05216302_102021</name>
</gene>
<dbReference type="PANTHER" id="PTHR11659">
    <property type="entry name" value="GLUTAMYL-TRNA GLN AMIDOTRANSFERASE SUBUNIT B MITOCHONDRIAL AND PROKARYOTIC PET112-RELATED"/>
    <property type="match status" value="1"/>
</dbReference>
<dbReference type="InterPro" id="IPR003789">
    <property type="entry name" value="Asn/Gln_tRNA_amidoTrase-B-like"/>
</dbReference>
<keyword evidence="4 11" id="KW-0436">Ligase</keyword>
<evidence type="ECO:0000256" key="1">
    <source>
        <dbReference type="ARBA" id="ARBA00005306"/>
    </source>
</evidence>
<dbReference type="STRING" id="52441.SAMN05216302_102021"/>
<comment type="subunit">
    <text evidence="2 11">Heterotrimer of A, B and C subunits.</text>
</comment>
<dbReference type="InterPro" id="IPR023168">
    <property type="entry name" value="GatB_Yqey_C_2"/>
</dbReference>
<dbReference type="PROSITE" id="PS01234">
    <property type="entry name" value="GATB"/>
    <property type="match status" value="1"/>
</dbReference>
<dbReference type="InterPro" id="IPR006075">
    <property type="entry name" value="Asn/Gln-tRNA_Trfase_suB/E_cat"/>
</dbReference>
<accession>A0A1I4DAZ8</accession>
<comment type="catalytic activity">
    <reaction evidence="9 11">
        <text>L-aspartyl-tRNA(Asn) + L-glutamine + ATP + H2O = L-asparaginyl-tRNA(Asn) + L-glutamate + ADP + phosphate + 2 H(+)</text>
        <dbReference type="Rhea" id="RHEA:14513"/>
        <dbReference type="Rhea" id="RHEA-COMP:9674"/>
        <dbReference type="Rhea" id="RHEA-COMP:9677"/>
        <dbReference type="ChEBI" id="CHEBI:15377"/>
        <dbReference type="ChEBI" id="CHEBI:15378"/>
        <dbReference type="ChEBI" id="CHEBI:29985"/>
        <dbReference type="ChEBI" id="CHEBI:30616"/>
        <dbReference type="ChEBI" id="CHEBI:43474"/>
        <dbReference type="ChEBI" id="CHEBI:58359"/>
        <dbReference type="ChEBI" id="CHEBI:78515"/>
        <dbReference type="ChEBI" id="CHEBI:78516"/>
        <dbReference type="ChEBI" id="CHEBI:456216"/>
    </reaction>
</comment>
<feature type="domain" description="Asn/Gln amidotransferase" evidence="12">
    <location>
        <begin position="327"/>
        <end position="477"/>
    </location>
</feature>
<dbReference type="InterPro" id="IPR042114">
    <property type="entry name" value="GatB_C_1"/>
</dbReference>
<evidence type="ECO:0000313" key="14">
    <source>
        <dbReference type="Proteomes" id="UP000199533"/>
    </source>
</evidence>
<comment type="function">
    <text evidence="8 11">Allows the formation of correctly charged Asn-tRNA(Asn) or Gln-tRNA(Gln) through the transamidation of misacylated Asp-tRNA(Asn) or Glu-tRNA(Gln) in organisms which lack either or both of asparaginyl-tRNA or glutaminyl-tRNA synthetases. The reaction takes place in the presence of glutamine and ATP through an activated phospho-Asp-tRNA(Asn) or phospho-Glu-tRNA(Gln).</text>
</comment>
<dbReference type="EC" id="6.3.5.-" evidence="11"/>
<evidence type="ECO:0000256" key="9">
    <source>
        <dbReference type="ARBA" id="ARBA00047380"/>
    </source>
</evidence>
<evidence type="ECO:0000256" key="7">
    <source>
        <dbReference type="ARBA" id="ARBA00022917"/>
    </source>
</evidence>
<dbReference type="Proteomes" id="UP000199533">
    <property type="component" value="Unassembled WGS sequence"/>
</dbReference>
<sequence>MQWEIVIGLEVHTQLSTQSKIFSGASIAYGAMPNTQACAVDLALPGVLPVLNRGAVEHAIKLGLAVGAKINSPSIFARKNYFYPDLPKGYQISQYELPIVEGGNICIQVGETEKYIRLTRAHLEEDAGKSLHEDFHGMSGIDLNRAGTPLLEIVSEPDMRSSAEAVSYAKTLHALVRWIGICDGNMQEGSFRCDANVSVRPRGVEKFGTRCEIKNLNSFRFLEKAIDFEVDRQIEILEDGGTIRQETRLYDANKNETRTMRSKEDANDYRYFPDPDLLPVEISPAWVDQLKSVLPELPQARRARYISEYDLSAYDASVLTSSREIADYFEAVAKQLPEQAKLCANWIMGEISARLNKEDMDITVCPVPPEKLAALLARIHDGTVSGKTAKTVFECMWAGELDQDVDAIIETKGLKQISDNSAIEKLVDEVLAANEQQVADYRNGKEKAFNALVGQIMKATKGQANPTQVNAILKKKLS</sequence>
<keyword evidence="13" id="KW-0808">Transferase</keyword>
<dbReference type="NCBIfam" id="NF004014">
    <property type="entry name" value="PRK05477.1-4"/>
    <property type="match status" value="1"/>
</dbReference>
<dbReference type="InterPro" id="IPR017959">
    <property type="entry name" value="Asn/Gln-tRNA_amidoTrfase_suB/E"/>
</dbReference>
<dbReference type="EMBL" id="FOSP01000020">
    <property type="protein sequence ID" value="SFK90285.1"/>
    <property type="molecule type" value="Genomic_DNA"/>
</dbReference>
<comment type="similarity">
    <text evidence="1 11">Belongs to the GatB/GatE family. GatB subfamily.</text>
</comment>
<reference evidence="14" key="1">
    <citation type="submission" date="2016-10" db="EMBL/GenBank/DDBJ databases">
        <authorList>
            <person name="Varghese N."/>
            <person name="Submissions S."/>
        </authorList>
    </citation>
    <scope>NUCLEOTIDE SEQUENCE [LARGE SCALE GENOMIC DNA]</scope>
    <source>
        <strain evidence="14">Nm69</strain>
    </source>
</reference>
<evidence type="ECO:0000256" key="8">
    <source>
        <dbReference type="ARBA" id="ARBA00024799"/>
    </source>
</evidence>
<keyword evidence="5 11" id="KW-0547">Nucleotide-binding</keyword>
<name>A0A1I4DAZ8_9PROT</name>
<dbReference type="PANTHER" id="PTHR11659:SF0">
    <property type="entry name" value="GLUTAMYL-TRNA(GLN) AMIDOTRANSFERASE SUBUNIT B, MITOCHONDRIAL"/>
    <property type="match status" value="1"/>
</dbReference>
<dbReference type="GO" id="GO:0070681">
    <property type="term" value="P:glutaminyl-tRNAGln biosynthesis via transamidation"/>
    <property type="evidence" value="ECO:0007669"/>
    <property type="project" value="TreeGrafter"/>
</dbReference>
<dbReference type="InterPro" id="IPR004413">
    <property type="entry name" value="GatB"/>
</dbReference>
<dbReference type="SUPFAM" id="SSF55931">
    <property type="entry name" value="Glutamine synthetase/guanido kinase"/>
    <property type="match status" value="1"/>
</dbReference>
<dbReference type="NCBIfam" id="TIGR00133">
    <property type="entry name" value="gatB"/>
    <property type="match status" value="1"/>
</dbReference>
<dbReference type="NCBIfam" id="NF004015">
    <property type="entry name" value="PRK05477.1-5"/>
    <property type="match status" value="1"/>
</dbReference>
<dbReference type="FunFam" id="1.10.150.380:FF:000001">
    <property type="entry name" value="Aspartyl/glutamyl-tRNA(Asn/Gln) amidotransferase subunit B"/>
    <property type="match status" value="1"/>
</dbReference>
<organism evidence="13 14">
    <name type="scientific">Nitrosomonas aestuarii</name>
    <dbReference type="NCBI Taxonomy" id="52441"/>
    <lineage>
        <taxon>Bacteria</taxon>
        <taxon>Pseudomonadati</taxon>
        <taxon>Pseudomonadota</taxon>
        <taxon>Betaproteobacteria</taxon>
        <taxon>Nitrosomonadales</taxon>
        <taxon>Nitrosomonadaceae</taxon>
        <taxon>Nitrosomonas</taxon>
    </lineage>
</organism>
<keyword evidence="14" id="KW-1185">Reference proteome</keyword>
<dbReference type="Gene3D" id="1.10.150.380">
    <property type="entry name" value="GatB domain, N-terminal subdomain"/>
    <property type="match status" value="1"/>
</dbReference>
<evidence type="ECO:0000256" key="4">
    <source>
        <dbReference type="ARBA" id="ARBA00022598"/>
    </source>
</evidence>
<keyword evidence="6 11" id="KW-0067">ATP-binding</keyword>
<evidence type="ECO:0000259" key="12">
    <source>
        <dbReference type="SMART" id="SM00845"/>
    </source>
</evidence>
<dbReference type="GO" id="GO:0016740">
    <property type="term" value="F:transferase activity"/>
    <property type="evidence" value="ECO:0007669"/>
    <property type="project" value="UniProtKB-KW"/>
</dbReference>
<dbReference type="Pfam" id="PF02637">
    <property type="entry name" value="GatB_Yqey"/>
    <property type="match status" value="1"/>
</dbReference>
<dbReference type="InterPro" id="IPR014746">
    <property type="entry name" value="Gln_synth/guanido_kin_cat_dom"/>
</dbReference>
<dbReference type="InterPro" id="IPR017958">
    <property type="entry name" value="Gln-tRNA_amidoTrfase_suB_CS"/>
</dbReference>
<dbReference type="GO" id="GO:0005524">
    <property type="term" value="F:ATP binding"/>
    <property type="evidence" value="ECO:0007669"/>
    <property type="project" value="UniProtKB-KW"/>
</dbReference>
<dbReference type="OrthoDB" id="9804078at2"/>
<dbReference type="GO" id="GO:0050567">
    <property type="term" value="F:glutaminyl-tRNA synthase (glutamine-hydrolyzing) activity"/>
    <property type="evidence" value="ECO:0007669"/>
    <property type="project" value="UniProtKB-UniRule"/>
</dbReference>
<dbReference type="GO" id="GO:0050566">
    <property type="term" value="F:asparaginyl-tRNA synthase (glutamine-hydrolyzing) activity"/>
    <property type="evidence" value="ECO:0007669"/>
    <property type="project" value="RHEA"/>
</dbReference>
<dbReference type="GO" id="GO:0006412">
    <property type="term" value="P:translation"/>
    <property type="evidence" value="ECO:0007669"/>
    <property type="project" value="UniProtKB-UniRule"/>
</dbReference>
<dbReference type="NCBIfam" id="NF004012">
    <property type="entry name" value="PRK05477.1-2"/>
    <property type="match status" value="1"/>
</dbReference>
<proteinExistence type="inferred from homology"/>
<protein>
    <recommendedName>
        <fullName evidence="3 11">Aspartyl/glutamyl-tRNA(Asn/Gln) amidotransferase subunit B</fullName>
        <shortName evidence="11">Asp/Glu-ADT subunit B</shortName>
        <ecNumber evidence="11">6.3.5.-</ecNumber>
    </recommendedName>
</protein>
<dbReference type="HAMAP" id="MF_00121">
    <property type="entry name" value="GatB"/>
    <property type="match status" value="1"/>
</dbReference>
<dbReference type="SUPFAM" id="SSF89095">
    <property type="entry name" value="GatB/YqeY motif"/>
    <property type="match status" value="1"/>
</dbReference>
<dbReference type="FunFam" id="1.10.10.410:FF:000001">
    <property type="entry name" value="Aspartyl/glutamyl-tRNA(Asn/Gln) amidotransferase subunit B"/>
    <property type="match status" value="1"/>
</dbReference>
<evidence type="ECO:0000313" key="13">
    <source>
        <dbReference type="EMBL" id="SFK90285.1"/>
    </source>
</evidence>
<dbReference type="AlphaFoldDB" id="A0A1I4DAZ8"/>
<comment type="catalytic activity">
    <reaction evidence="10 11">
        <text>L-glutamyl-tRNA(Gln) + L-glutamine + ATP + H2O = L-glutaminyl-tRNA(Gln) + L-glutamate + ADP + phosphate + H(+)</text>
        <dbReference type="Rhea" id="RHEA:17521"/>
        <dbReference type="Rhea" id="RHEA-COMP:9681"/>
        <dbReference type="Rhea" id="RHEA-COMP:9684"/>
        <dbReference type="ChEBI" id="CHEBI:15377"/>
        <dbReference type="ChEBI" id="CHEBI:15378"/>
        <dbReference type="ChEBI" id="CHEBI:29985"/>
        <dbReference type="ChEBI" id="CHEBI:30616"/>
        <dbReference type="ChEBI" id="CHEBI:43474"/>
        <dbReference type="ChEBI" id="CHEBI:58359"/>
        <dbReference type="ChEBI" id="CHEBI:78520"/>
        <dbReference type="ChEBI" id="CHEBI:78521"/>
        <dbReference type="ChEBI" id="CHEBI:456216"/>
    </reaction>
</comment>
<dbReference type="Pfam" id="PF02934">
    <property type="entry name" value="GatB_N"/>
    <property type="match status" value="1"/>
</dbReference>
<evidence type="ECO:0000256" key="11">
    <source>
        <dbReference type="HAMAP-Rule" id="MF_00121"/>
    </source>
</evidence>
<evidence type="ECO:0000256" key="10">
    <source>
        <dbReference type="ARBA" id="ARBA00047913"/>
    </source>
</evidence>
<keyword evidence="7 11" id="KW-0648">Protein biosynthesis</keyword>
<evidence type="ECO:0000256" key="6">
    <source>
        <dbReference type="ARBA" id="ARBA00022840"/>
    </source>
</evidence>
<evidence type="ECO:0000256" key="3">
    <source>
        <dbReference type="ARBA" id="ARBA00016923"/>
    </source>
</evidence>
<dbReference type="SMART" id="SM00845">
    <property type="entry name" value="GatB_Yqey"/>
    <property type="match status" value="1"/>
</dbReference>
<dbReference type="InterPro" id="IPR018027">
    <property type="entry name" value="Asn/Gln_amidotransferase"/>
</dbReference>
<evidence type="ECO:0000256" key="5">
    <source>
        <dbReference type="ARBA" id="ARBA00022741"/>
    </source>
</evidence>
<evidence type="ECO:0000256" key="2">
    <source>
        <dbReference type="ARBA" id="ARBA00011123"/>
    </source>
</evidence>
<dbReference type="Gene3D" id="1.10.10.410">
    <property type="match status" value="1"/>
</dbReference>